<sequence>MGSFQNRMSANGGCWFHHGTTGNINNSPLQWNIIGAIVAEEWQDCDCHLKGTCMPGEPPLPPMREFMMDDKLNPGWEARPWIPVPVKSPGHTYRPPGWKPGGPFVSGGPFGGEGANPFNKRDLGLPRASPWTLPSHVVRAFDALPEDKQNAILSKWPVFEHFANTLSPNLAGKSVELDPRPLLAILLADPRAQAGIVVNAMSDKYANLVLRCADYAITDLLEKTMQETIARGPSSKGHADKENKDSKDITLKRSQYYEVFKHYAVLWKDHTPMGLNRQPSTDDDSFPFRGLNGLEAMKPEAVCKNVTGEAIAKFGTPDSFVTEFEKIMASLNDQIVEDNDDNSFLKSMHLPGTFRTTTEHLDWNPEALALVFDTSLPAVQVGLSYFALSLWVGNWPQLG</sequence>
<protein>
    <submittedName>
        <fullName evidence="1">Uncharacterized protein</fullName>
    </submittedName>
</protein>
<proteinExistence type="predicted"/>
<comment type="caution">
    <text evidence="1">The sequence shown here is derived from an EMBL/GenBank/DDBJ whole genome shotgun (WGS) entry which is preliminary data.</text>
</comment>
<gene>
    <name evidence="1" type="ORF">QQX98_009832</name>
</gene>
<dbReference type="EMBL" id="JAZAVJ010000202">
    <property type="protein sequence ID" value="KAK7408009.1"/>
    <property type="molecule type" value="Genomic_DNA"/>
</dbReference>
<accession>A0ABR1GRN4</accession>
<name>A0ABR1GRN4_9HYPO</name>
<keyword evidence="2" id="KW-1185">Reference proteome</keyword>
<evidence type="ECO:0000313" key="1">
    <source>
        <dbReference type="EMBL" id="KAK7408009.1"/>
    </source>
</evidence>
<organism evidence="1 2">
    <name type="scientific">Neonectria punicea</name>
    <dbReference type="NCBI Taxonomy" id="979145"/>
    <lineage>
        <taxon>Eukaryota</taxon>
        <taxon>Fungi</taxon>
        <taxon>Dikarya</taxon>
        <taxon>Ascomycota</taxon>
        <taxon>Pezizomycotina</taxon>
        <taxon>Sordariomycetes</taxon>
        <taxon>Hypocreomycetidae</taxon>
        <taxon>Hypocreales</taxon>
        <taxon>Nectriaceae</taxon>
        <taxon>Neonectria</taxon>
    </lineage>
</organism>
<dbReference type="Proteomes" id="UP001498476">
    <property type="component" value="Unassembled WGS sequence"/>
</dbReference>
<evidence type="ECO:0000313" key="2">
    <source>
        <dbReference type="Proteomes" id="UP001498476"/>
    </source>
</evidence>
<reference evidence="1 2" key="1">
    <citation type="journal article" date="2025" name="Microbiol. Resour. Announc.">
        <title>Draft genome sequences for Neonectria magnoliae and Neonectria punicea, canker pathogens of Liriodendron tulipifera and Acer saccharum in West Virginia.</title>
        <authorList>
            <person name="Petronek H.M."/>
            <person name="Kasson M.T."/>
            <person name="Metheny A.M."/>
            <person name="Stauder C.M."/>
            <person name="Lovett B."/>
            <person name="Lynch S.C."/>
            <person name="Garnas J.R."/>
            <person name="Kasson L.R."/>
            <person name="Stajich J.E."/>
        </authorList>
    </citation>
    <scope>NUCLEOTIDE SEQUENCE [LARGE SCALE GENOMIC DNA]</scope>
    <source>
        <strain evidence="1 2">NRRL 64653</strain>
    </source>
</reference>